<comment type="caution">
    <text evidence="1">The sequence shown here is derived from an EMBL/GenBank/DDBJ whole genome shotgun (WGS) entry which is preliminary data.</text>
</comment>
<accession>A0ABW0E850</accession>
<organism evidence="1 2">
    <name type="scientific">Adhaeribacter terreus</name>
    <dbReference type="NCBI Taxonomy" id="529703"/>
    <lineage>
        <taxon>Bacteria</taxon>
        <taxon>Pseudomonadati</taxon>
        <taxon>Bacteroidota</taxon>
        <taxon>Cytophagia</taxon>
        <taxon>Cytophagales</taxon>
        <taxon>Hymenobacteraceae</taxon>
        <taxon>Adhaeribacter</taxon>
    </lineage>
</organism>
<dbReference type="EMBL" id="JBHSKT010000002">
    <property type="protein sequence ID" value="MFC5269741.1"/>
    <property type="molecule type" value="Genomic_DNA"/>
</dbReference>
<proteinExistence type="predicted"/>
<dbReference type="InterPro" id="IPR036909">
    <property type="entry name" value="Cyt_c-like_dom_sf"/>
</dbReference>
<name>A0ABW0E850_9BACT</name>
<dbReference type="SUPFAM" id="SSF46626">
    <property type="entry name" value="Cytochrome c"/>
    <property type="match status" value="1"/>
</dbReference>
<dbReference type="PANTHER" id="PTHR35889:SF3">
    <property type="entry name" value="F-BOX DOMAIN-CONTAINING PROTEIN"/>
    <property type="match status" value="1"/>
</dbReference>
<keyword evidence="2" id="KW-1185">Reference proteome</keyword>
<dbReference type="Proteomes" id="UP001596161">
    <property type="component" value="Unassembled WGS sequence"/>
</dbReference>
<dbReference type="PANTHER" id="PTHR35889">
    <property type="entry name" value="CYCLOINULO-OLIGOSACCHARIDE FRUCTANOTRANSFERASE-RELATED"/>
    <property type="match status" value="1"/>
</dbReference>
<dbReference type="PROSITE" id="PS51257">
    <property type="entry name" value="PROKAR_LIPOPROTEIN"/>
    <property type="match status" value="1"/>
</dbReference>
<sequence length="239" mass="25767">MKEIFQQYTGFIMLFGLGFFMACKHEIPVQPAPENPSNNNPVDTGQPCDPNTVYFQRDVLPILLSNCTMSGCHNATDREDGVVLDNYANVMATADVRPGNAGGSDLFEVLVEDDKDKRMPYGRNSLTEAQIQIIQTWINQGARNEICGTSTCDTASVTYSAVIKPLVQNNCSGCHNNSLASGGYNFSTHAGLVVAVNNGRLVGAVSHAAGFVPMPQGGKLTDCQVSQIKKWVNFGALNN</sequence>
<gene>
    <name evidence="1" type="ORF">ACFPIB_03905</name>
</gene>
<evidence type="ECO:0008006" key="3">
    <source>
        <dbReference type="Google" id="ProtNLM"/>
    </source>
</evidence>
<protein>
    <recommendedName>
        <fullName evidence="3">Cytochrome C Planctomycete-type domain-containing protein</fullName>
    </recommendedName>
</protein>
<evidence type="ECO:0000313" key="1">
    <source>
        <dbReference type="EMBL" id="MFC5269741.1"/>
    </source>
</evidence>
<evidence type="ECO:0000313" key="2">
    <source>
        <dbReference type="Proteomes" id="UP001596161"/>
    </source>
</evidence>
<reference evidence="2" key="1">
    <citation type="journal article" date="2019" name="Int. J. Syst. Evol. Microbiol.">
        <title>The Global Catalogue of Microorganisms (GCM) 10K type strain sequencing project: providing services to taxonomists for standard genome sequencing and annotation.</title>
        <authorList>
            <consortium name="The Broad Institute Genomics Platform"/>
            <consortium name="The Broad Institute Genome Sequencing Center for Infectious Disease"/>
            <person name="Wu L."/>
            <person name="Ma J."/>
        </authorList>
    </citation>
    <scope>NUCLEOTIDE SEQUENCE [LARGE SCALE GENOMIC DNA]</scope>
    <source>
        <strain evidence="2">KACC 12602</strain>
    </source>
</reference>
<dbReference type="RefSeq" id="WP_378016121.1">
    <property type="nucleotide sequence ID" value="NZ_JBHSKT010000002.1"/>
</dbReference>